<keyword evidence="2" id="KW-1185">Reference proteome</keyword>
<name>A0ABD3HUN1_9MARC</name>
<sequence length="473" mass="53494">MDTNRALKARREKITVQDLKDEEGTVLTEEHQKAEWTEHFFAKLLQKAPEEAEDHQATESILALCKTRVSASQRKKLERDYSLEEFHQAALDLGKNKSPGPDSLPVEFFLMFWTTVALSLLRLATTGLQNSSLPPKFTACDIVLLPKEGDRMLLQNKRPVTLLNAGYKIVAKLLQIRMAPRLQSIITWEQNAFMQGRNLHATVFLCNQAVWEGLHTLKLLIRAAFKHLAQHRWGMSLEAAVLHTKKGGLDVGSPTMGFLLSAWAKAATLLKSPGTLDEITWADTPIWGPQLHTVRSQNLDGKAYGHQLLRQSRITHIRHIADGHGRIKDLQEIDANLLQNRRAKAAYQKIKNAIPNFQGNQSNRRSKTAFYAHNREIGQVCLEIRMDSPAPVLLSIDTTLVHSTFRITEQGLLIPEENAPTIYEQRWKRVTAIPTARKKKGNQAACPRRTELPGGIYGQMAMDKRKRLFLPVQ</sequence>
<dbReference type="PANTHER" id="PTHR31635">
    <property type="entry name" value="REVERSE TRANSCRIPTASE DOMAIN-CONTAINING PROTEIN-RELATED"/>
    <property type="match status" value="1"/>
</dbReference>
<gene>
    <name evidence="1" type="ORF">R1sor_008127</name>
</gene>
<dbReference type="EMBL" id="JBJQOH010000003">
    <property type="protein sequence ID" value="KAL3694476.1"/>
    <property type="molecule type" value="Genomic_DNA"/>
</dbReference>
<accession>A0ABD3HUN1</accession>
<organism evidence="1 2">
    <name type="scientific">Riccia sorocarpa</name>
    <dbReference type="NCBI Taxonomy" id="122646"/>
    <lineage>
        <taxon>Eukaryota</taxon>
        <taxon>Viridiplantae</taxon>
        <taxon>Streptophyta</taxon>
        <taxon>Embryophyta</taxon>
        <taxon>Marchantiophyta</taxon>
        <taxon>Marchantiopsida</taxon>
        <taxon>Marchantiidae</taxon>
        <taxon>Marchantiales</taxon>
        <taxon>Ricciaceae</taxon>
        <taxon>Riccia</taxon>
    </lineage>
</organism>
<dbReference type="Proteomes" id="UP001633002">
    <property type="component" value="Unassembled WGS sequence"/>
</dbReference>
<evidence type="ECO:0000313" key="1">
    <source>
        <dbReference type="EMBL" id="KAL3694476.1"/>
    </source>
</evidence>
<reference evidence="1 2" key="1">
    <citation type="submission" date="2024-09" db="EMBL/GenBank/DDBJ databases">
        <title>Chromosome-scale assembly of Riccia sorocarpa.</title>
        <authorList>
            <person name="Paukszto L."/>
        </authorList>
    </citation>
    <scope>NUCLEOTIDE SEQUENCE [LARGE SCALE GENOMIC DNA]</scope>
    <source>
        <strain evidence="1">LP-2024</strain>
        <tissue evidence="1">Aerial parts of the thallus</tissue>
    </source>
</reference>
<evidence type="ECO:0008006" key="3">
    <source>
        <dbReference type="Google" id="ProtNLM"/>
    </source>
</evidence>
<protein>
    <recommendedName>
        <fullName evidence="3">Reverse transcriptase domain-containing protein</fullName>
    </recommendedName>
</protein>
<proteinExistence type="predicted"/>
<dbReference type="AlphaFoldDB" id="A0ABD3HUN1"/>
<evidence type="ECO:0000313" key="2">
    <source>
        <dbReference type="Proteomes" id="UP001633002"/>
    </source>
</evidence>
<comment type="caution">
    <text evidence="1">The sequence shown here is derived from an EMBL/GenBank/DDBJ whole genome shotgun (WGS) entry which is preliminary data.</text>
</comment>
<dbReference type="PANTHER" id="PTHR31635:SF196">
    <property type="entry name" value="REVERSE TRANSCRIPTASE DOMAIN-CONTAINING PROTEIN-RELATED"/>
    <property type="match status" value="1"/>
</dbReference>